<keyword evidence="2" id="KW-1185">Reference proteome</keyword>
<dbReference type="AlphaFoldDB" id="A0A9N8YSJ2"/>
<evidence type="ECO:0000313" key="2">
    <source>
        <dbReference type="Proteomes" id="UP000789375"/>
    </source>
</evidence>
<protein>
    <submittedName>
        <fullName evidence="1">16000_t:CDS:1</fullName>
    </submittedName>
</protein>
<comment type="caution">
    <text evidence="1">The sequence shown here is derived from an EMBL/GenBank/DDBJ whole genome shotgun (WGS) entry which is preliminary data.</text>
</comment>
<reference evidence="1" key="1">
    <citation type="submission" date="2021-06" db="EMBL/GenBank/DDBJ databases">
        <authorList>
            <person name="Kallberg Y."/>
            <person name="Tangrot J."/>
            <person name="Rosling A."/>
        </authorList>
    </citation>
    <scope>NUCLEOTIDE SEQUENCE</scope>
    <source>
        <strain evidence="1">87-6 pot B 2015</strain>
    </source>
</reference>
<evidence type="ECO:0000313" key="1">
    <source>
        <dbReference type="EMBL" id="CAG8445672.1"/>
    </source>
</evidence>
<gene>
    <name evidence="1" type="ORF">FMOSSE_LOCUS1154</name>
</gene>
<organism evidence="1 2">
    <name type="scientific">Funneliformis mosseae</name>
    <name type="common">Endomycorrhizal fungus</name>
    <name type="synonym">Glomus mosseae</name>
    <dbReference type="NCBI Taxonomy" id="27381"/>
    <lineage>
        <taxon>Eukaryota</taxon>
        <taxon>Fungi</taxon>
        <taxon>Fungi incertae sedis</taxon>
        <taxon>Mucoromycota</taxon>
        <taxon>Glomeromycotina</taxon>
        <taxon>Glomeromycetes</taxon>
        <taxon>Glomerales</taxon>
        <taxon>Glomeraceae</taxon>
        <taxon>Funneliformis</taxon>
    </lineage>
</organism>
<sequence>MTYAEAAHLKLLINNKSPSNNIQNRFTSFFDISKTIPLLVKKVKELENKFKLLFDLFNDIKKEVMIQKYDNVDEIIPTGQQNIKETINQ</sequence>
<name>A0A9N8YSJ2_FUNMO</name>
<dbReference type="Proteomes" id="UP000789375">
    <property type="component" value="Unassembled WGS sequence"/>
</dbReference>
<dbReference type="EMBL" id="CAJVPP010000130">
    <property type="protein sequence ID" value="CAG8445672.1"/>
    <property type="molecule type" value="Genomic_DNA"/>
</dbReference>
<proteinExistence type="predicted"/>
<accession>A0A9N8YSJ2</accession>